<dbReference type="InterPro" id="IPR001867">
    <property type="entry name" value="OmpR/PhoB-type_DNA-bd"/>
</dbReference>
<dbReference type="Gene3D" id="1.10.10.10">
    <property type="entry name" value="Winged helix-like DNA-binding domain superfamily/Winged helix DNA-binding domain"/>
    <property type="match status" value="1"/>
</dbReference>
<evidence type="ECO:0000256" key="3">
    <source>
        <dbReference type="SAM" id="Phobius"/>
    </source>
</evidence>
<dbReference type="Gene3D" id="3.40.50.10070">
    <property type="entry name" value="TolB, N-terminal domain"/>
    <property type="match status" value="1"/>
</dbReference>
<dbReference type="PROSITE" id="PS51755">
    <property type="entry name" value="OMPR_PHOB"/>
    <property type="match status" value="1"/>
</dbReference>
<keyword evidence="3" id="KW-0472">Membrane</keyword>
<dbReference type="SUPFAM" id="SSF46894">
    <property type="entry name" value="C-terminal effector domain of the bipartite response regulators"/>
    <property type="match status" value="1"/>
</dbReference>
<keyword evidence="1 2" id="KW-0238">DNA-binding</keyword>
<dbReference type="RefSeq" id="WP_343794232.1">
    <property type="nucleotide sequence ID" value="NZ_BAAAGA010000005.1"/>
</dbReference>
<dbReference type="CDD" id="cd00383">
    <property type="entry name" value="trans_reg_C"/>
    <property type="match status" value="1"/>
</dbReference>
<dbReference type="InterPro" id="IPR016032">
    <property type="entry name" value="Sig_transdc_resp-reg_C-effctor"/>
</dbReference>
<evidence type="ECO:0000256" key="1">
    <source>
        <dbReference type="ARBA" id="ARBA00023125"/>
    </source>
</evidence>
<evidence type="ECO:0000256" key="2">
    <source>
        <dbReference type="PROSITE-ProRule" id="PRU01091"/>
    </source>
</evidence>
<evidence type="ECO:0000313" key="6">
    <source>
        <dbReference type="Proteomes" id="UP001501352"/>
    </source>
</evidence>
<sequence>MKERYLLAEGLCLDRQDARVLVDGKPVRLGARAFDLLTVLMERPQVLVTKDELFARVWSGVTVSDAVLTTAVKELRQAIGDNARQPRYIETAHGRGYRFLPAVEALSILPGVVDQVPPDATRWPPQRLLALAAVLASLFIAGALIVWPRISPSPALAPRSIVVMPFEDLSPGGDQRWFADGLAEELQTTLARTPDLRTVSRLSAARLVRSGSSEQEAASQLGADQFLEGAVRRSGDRIRVTVKLLRAEDGSQIWANSYDRSASDVIEIQEDIAFHVASSLSPAAPRRQIRALVGAGTHSSEAYEAYLRGLAMDQRQFEEGDLDFATAAADAYELARVLDPTFAAAHWKAADTWFGNQTRLDASTRGSVSDEVRLARHIERLDAAIANSRDDVERLKYRAARAAMDLELVTARRLMEQYVRARPRDTDAWEELADLSAYSGDRAGMRRAAGQVHQLSLEEGEPRSRAITISVMAMDLDVAVRYAREQLAQRPEQAVTQYQAHRAYIWAGRFDEARRLLPPIRTSGLAPATRLLAEMRQACAEGRQAEALRLKSQIDATGNLNTRWLAAALAGDARGAVALLRPLDREGSLPNLMQYMINPGFDARQFPVLHDRLTRNGVRPHLPAPIPHACPPRAAGASLAA</sequence>
<proteinExistence type="predicted"/>
<reference evidence="5 6" key="1">
    <citation type="journal article" date="2019" name="Int. J. Syst. Evol. Microbiol.">
        <title>The Global Catalogue of Microorganisms (GCM) 10K type strain sequencing project: providing services to taxonomists for standard genome sequencing and annotation.</title>
        <authorList>
            <consortium name="The Broad Institute Genomics Platform"/>
            <consortium name="The Broad Institute Genome Sequencing Center for Infectious Disease"/>
            <person name="Wu L."/>
            <person name="Ma J."/>
        </authorList>
    </citation>
    <scope>NUCLEOTIDE SEQUENCE [LARGE SCALE GENOMIC DNA]</scope>
    <source>
        <strain evidence="5 6">JCM 12928</strain>
    </source>
</reference>
<evidence type="ECO:0000313" key="5">
    <source>
        <dbReference type="EMBL" id="GAA0626904.1"/>
    </source>
</evidence>
<keyword evidence="6" id="KW-1185">Reference proteome</keyword>
<accession>A0ABN1H2R7</accession>
<name>A0ABN1H2R7_9CAUL</name>
<protein>
    <recommendedName>
        <fullName evidence="4">OmpR/PhoB-type domain-containing protein</fullName>
    </recommendedName>
</protein>
<dbReference type="Gene3D" id="1.25.40.10">
    <property type="entry name" value="Tetratricopeptide repeat domain"/>
    <property type="match status" value="1"/>
</dbReference>
<dbReference type="InterPro" id="IPR036388">
    <property type="entry name" value="WH-like_DNA-bd_sf"/>
</dbReference>
<feature type="DNA-binding region" description="OmpR/PhoB-type" evidence="2">
    <location>
        <begin position="3"/>
        <end position="101"/>
    </location>
</feature>
<feature type="transmembrane region" description="Helical" evidence="3">
    <location>
        <begin position="128"/>
        <end position="147"/>
    </location>
</feature>
<organism evidence="5 6">
    <name type="scientific">Brevundimonas kwangchunensis</name>
    <dbReference type="NCBI Taxonomy" id="322163"/>
    <lineage>
        <taxon>Bacteria</taxon>
        <taxon>Pseudomonadati</taxon>
        <taxon>Pseudomonadota</taxon>
        <taxon>Alphaproteobacteria</taxon>
        <taxon>Caulobacterales</taxon>
        <taxon>Caulobacteraceae</taxon>
        <taxon>Brevundimonas</taxon>
    </lineage>
</organism>
<comment type="caution">
    <text evidence="5">The sequence shown here is derived from an EMBL/GenBank/DDBJ whole genome shotgun (WGS) entry which is preliminary data.</text>
</comment>
<evidence type="ECO:0000259" key="4">
    <source>
        <dbReference type="PROSITE" id="PS51755"/>
    </source>
</evidence>
<dbReference type="Pfam" id="PF00486">
    <property type="entry name" value="Trans_reg_C"/>
    <property type="match status" value="1"/>
</dbReference>
<dbReference type="InterPro" id="IPR011990">
    <property type="entry name" value="TPR-like_helical_dom_sf"/>
</dbReference>
<gene>
    <name evidence="5" type="ORF">GCM10009422_24790</name>
</gene>
<keyword evidence="3" id="KW-1133">Transmembrane helix</keyword>
<feature type="domain" description="OmpR/PhoB-type" evidence="4">
    <location>
        <begin position="3"/>
        <end position="101"/>
    </location>
</feature>
<dbReference type="EMBL" id="BAAAGA010000005">
    <property type="protein sequence ID" value="GAA0626904.1"/>
    <property type="molecule type" value="Genomic_DNA"/>
</dbReference>
<dbReference type="Proteomes" id="UP001501352">
    <property type="component" value="Unassembled WGS sequence"/>
</dbReference>
<keyword evidence="3" id="KW-0812">Transmembrane</keyword>
<dbReference type="SMART" id="SM00862">
    <property type="entry name" value="Trans_reg_C"/>
    <property type="match status" value="1"/>
</dbReference>